<evidence type="ECO:0000313" key="7">
    <source>
        <dbReference type="Proteomes" id="UP000552709"/>
    </source>
</evidence>
<evidence type="ECO:0000256" key="1">
    <source>
        <dbReference type="ARBA" id="ARBA00022612"/>
    </source>
</evidence>
<accession>A0A7W8JQM3</accession>
<dbReference type="RefSeq" id="WP_184127424.1">
    <property type="nucleotide sequence ID" value="NZ_JACHFL010000001.1"/>
</dbReference>
<evidence type="ECO:0000256" key="3">
    <source>
        <dbReference type="ARBA" id="ARBA00022801"/>
    </source>
</evidence>
<keyword evidence="3" id="KW-0378">Hydrolase</keyword>
<evidence type="ECO:0000256" key="4">
    <source>
        <dbReference type="SAM" id="MobiDB-lite"/>
    </source>
</evidence>
<dbReference type="GO" id="GO:0006508">
    <property type="term" value="P:proteolysis"/>
    <property type="evidence" value="ECO:0007669"/>
    <property type="project" value="UniProtKB-KW"/>
</dbReference>
<evidence type="ECO:0000256" key="2">
    <source>
        <dbReference type="ARBA" id="ARBA00022670"/>
    </source>
</evidence>
<sequence>MTNRTTDPSLKPGQYLVAQVRTVQDATDGAVKIAGVANDSSVTDSFGTRIKFSQRALDGFKTNPVLLFNHDTDNPIGTVTSVEYRGSQLWAEAEIHPDARTPAGASITALVRSGVLRAFSVRFDEYKQERAADHISIQADAMDELSVVTLPSNKPSLFQARAKGVKLHGAEEIITAEEVGRALDARSDETRAAGVLEHQTLSSRLYAAINEMSDWRCQLIAIYDDFCVYVDYESRRYFRKEYSVDESGNVSLGGEAVEVLPQWQAVGEVATERQADSVMFRLSEADIQAVSARVVAELDAKEARTARNVPEPPAIVPMPAETPPEQPAEVGPTLDDVRQALRSVAQTSPRPPAG</sequence>
<dbReference type="GO" id="GO:0008233">
    <property type="term" value="F:peptidase activity"/>
    <property type="evidence" value="ECO:0007669"/>
    <property type="project" value="UniProtKB-KW"/>
</dbReference>
<comment type="caution">
    <text evidence="6">The sequence shown here is derived from an EMBL/GenBank/DDBJ whole genome shotgun (WGS) entry which is preliminary data.</text>
</comment>
<proteinExistence type="predicted"/>
<gene>
    <name evidence="6" type="ORF">HNQ08_000410</name>
</gene>
<keyword evidence="1" id="KW-1188">Viral release from host cell</keyword>
<protein>
    <submittedName>
        <fullName evidence="6">HK97 family phage prohead protease</fullName>
    </submittedName>
</protein>
<name>A0A7W8JQM3_9DEIO</name>
<evidence type="ECO:0000259" key="5">
    <source>
        <dbReference type="Pfam" id="PF04586"/>
    </source>
</evidence>
<feature type="compositionally biased region" description="Pro residues" evidence="4">
    <location>
        <begin position="310"/>
        <end position="326"/>
    </location>
</feature>
<dbReference type="AlphaFoldDB" id="A0A7W8JQM3"/>
<organism evidence="6 7">
    <name type="scientific">Deinococcus humi</name>
    <dbReference type="NCBI Taxonomy" id="662880"/>
    <lineage>
        <taxon>Bacteria</taxon>
        <taxon>Thermotogati</taxon>
        <taxon>Deinococcota</taxon>
        <taxon>Deinococci</taxon>
        <taxon>Deinococcales</taxon>
        <taxon>Deinococcaceae</taxon>
        <taxon>Deinococcus</taxon>
    </lineage>
</organism>
<keyword evidence="2 6" id="KW-0645">Protease</keyword>
<reference evidence="6 7" key="1">
    <citation type="submission" date="2020-08" db="EMBL/GenBank/DDBJ databases">
        <title>Genomic Encyclopedia of Type Strains, Phase IV (KMG-IV): sequencing the most valuable type-strain genomes for metagenomic binning, comparative biology and taxonomic classification.</title>
        <authorList>
            <person name="Goeker M."/>
        </authorList>
    </citation>
    <scope>NUCLEOTIDE SEQUENCE [LARGE SCALE GENOMIC DNA]</scope>
    <source>
        <strain evidence="6 7">DSM 27939</strain>
    </source>
</reference>
<keyword evidence="7" id="KW-1185">Reference proteome</keyword>
<feature type="domain" description="Prohead serine protease" evidence="5">
    <location>
        <begin position="63"/>
        <end position="164"/>
    </location>
</feature>
<dbReference type="Proteomes" id="UP000552709">
    <property type="component" value="Unassembled WGS sequence"/>
</dbReference>
<dbReference type="InterPro" id="IPR054613">
    <property type="entry name" value="Peptidase_S78_dom"/>
</dbReference>
<dbReference type="Pfam" id="PF04586">
    <property type="entry name" value="Peptidase_S78"/>
    <property type="match status" value="1"/>
</dbReference>
<feature type="region of interest" description="Disordered" evidence="4">
    <location>
        <begin position="310"/>
        <end position="354"/>
    </location>
</feature>
<dbReference type="EMBL" id="JACHFL010000001">
    <property type="protein sequence ID" value="MBB5361339.1"/>
    <property type="molecule type" value="Genomic_DNA"/>
</dbReference>
<evidence type="ECO:0000313" key="6">
    <source>
        <dbReference type="EMBL" id="MBB5361339.1"/>
    </source>
</evidence>